<proteinExistence type="predicted"/>
<comment type="caution">
    <text evidence="1">The sequence shown here is derived from an EMBL/GenBank/DDBJ whole genome shotgun (WGS) entry which is preliminary data.</text>
</comment>
<dbReference type="Proteomes" id="UP000789920">
    <property type="component" value="Unassembled WGS sequence"/>
</dbReference>
<organism evidence="1 2">
    <name type="scientific">Racocetra persica</name>
    <dbReference type="NCBI Taxonomy" id="160502"/>
    <lineage>
        <taxon>Eukaryota</taxon>
        <taxon>Fungi</taxon>
        <taxon>Fungi incertae sedis</taxon>
        <taxon>Mucoromycota</taxon>
        <taxon>Glomeromycotina</taxon>
        <taxon>Glomeromycetes</taxon>
        <taxon>Diversisporales</taxon>
        <taxon>Gigasporaceae</taxon>
        <taxon>Racocetra</taxon>
    </lineage>
</organism>
<feature type="non-terminal residue" evidence="1">
    <location>
        <position position="1"/>
    </location>
</feature>
<feature type="non-terminal residue" evidence="1">
    <location>
        <position position="106"/>
    </location>
</feature>
<dbReference type="EMBL" id="CAJVQC010176980">
    <property type="protein sequence ID" value="CAG8851579.1"/>
    <property type="molecule type" value="Genomic_DNA"/>
</dbReference>
<evidence type="ECO:0000313" key="2">
    <source>
        <dbReference type="Proteomes" id="UP000789920"/>
    </source>
</evidence>
<gene>
    <name evidence="1" type="ORF">RPERSI_LOCUS36632</name>
</gene>
<name>A0ACA9SY00_9GLOM</name>
<keyword evidence="2" id="KW-1185">Reference proteome</keyword>
<accession>A0ACA9SY00</accession>
<reference evidence="1" key="1">
    <citation type="submission" date="2021-06" db="EMBL/GenBank/DDBJ databases">
        <authorList>
            <person name="Kallberg Y."/>
            <person name="Tangrot J."/>
            <person name="Rosling A."/>
        </authorList>
    </citation>
    <scope>NUCLEOTIDE SEQUENCE</scope>
    <source>
        <strain evidence="1">MA461A</strain>
    </source>
</reference>
<sequence length="106" mass="11918">GGRCNYGASHNLREDCETLAGAFSNIENLKDIKEVLKQCTSEVEFNSKKRDFLDKMNAAINGLRPNIGAHSSIEEAMNKHVEKKIQGCKTEVEKIKSTLEGETYKW</sequence>
<evidence type="ECO:0000313" key="1">
    <source>
        <dbReference type="EMBL" id="CAG8851579.1"/>
    </source>
</evidence>
<protein>
    <submittedName>
        <fullName evidence="1">17500_t:CDS:1</fullName>
    </submittedName>
</protein>